<feature type="transmembrane region" description="Helical" evidence="1">
    <location>
        <begin position="6"/>
        <end position="26"/>
    </location>
</feature>
<gene>
    <name evidence="2" type="ORF">LKD47_12955</name>
</gene>
<protein>
    <recommendedName>
        <fullName evidence="4">GerMN domain-containing protein</fullName>
    </recommendedName>
</protein>
<evidence type="ECO:0008006" key="4">
    <source>
        <dbReference type="Google" id="ProtNLM"/>
    </source>
</evidence>
<evidence type="ECO:0000313" key="3">
    <source>
        <dbReference type="Proteomes" id="UP001198893"/>
    </source>
</evidence>
<dbReference type="EMBL" id="JAJEQW010000017">
    <property type="protein sequence ID" value="MCC2243184.1"/>
    <property type="molecule type" value="Genomic_DNA"/>
</dbReference>
<dbReference type="AlphaFoldDB" id="A0AAW4WIK9"/>
<name>A0AAW4WIK9_9FIRM</name>
<reference evidence="2" key="1">
    <citation type="submission" date="2021-10" db="EMBL/GenBank/DDBJ databases">
        <title>Anaerobic single-cell dispensing facilitates the cultivation of human gut bacteria.</title>
        <authorList>
            <person name="Afrizal A."/>
        </authorList>
    </citation>
    <scope>NUCLEOTIDE SEQUENCE</scope>
    <source>
        <strain evidence="2">CLA-AA-H204</strain>
    </source>
</reference>
<proteinExistence type="predicted"/>
<keyword evidence="1" id="KW-0472">Membrane</keyword>
<keyword evidence="1" id="KW-0812">Transmembrane</keyword>
<organism evidence="2 3">
    <name type="scientific">Roseburia amylophila</name>
    <dbReference type="NCBI Taxonomy" id="2981794"/>
    <lineage>
        <taxon>Bacteria</taxon>
        <taxon>Bacillati</taxon>
        <taxon>Bacillota</taxon>
        <taxon>Clostridia</taxon>
        <taxon>Lachnospirales</taxon>
        <taxon>Lachnospiraceae</taxon>
        <taxon>Roseburia</taxon>
    </lineage>
</organism>
<evidence type="ECO:0000256" key="1">
    <source>
        <dbReference type="SAM" id="Phobius"/>
    </source>
</evidence>
<accession>A0AAW4WIK9</accession>
<dbReference type="Proteomes" id="UP001198893">
    <property type="component" value="Unassembled WGS sequence"/>
</dbReference>
<keyword evidence="1" id="KW-1133">Transmembrane helix</keyword>
<sequence length="232" mass="26761">MKKKNIIGIIVIAILVIGIVAALVIYKKEQAIPEKTETGEEEDTIILSTDENPFGMEIKKINENYDLTKNYYKNYDNTGLQKFEITAIYTNATDFIKEIRGATEYCQYIYLDEEKNIIIELNEKQKEKWIKKAEENISNELEQTDEDELYKISVSDDYTEVNCQVAQKANGLTFTAELMIIFFNSEMYQILNGNAEWSIHVVAKDLSTGGELVNIDYPKEVFSITEETWDNL</sequence>
<dbReference type="RefSeq" id="WP_227710691.1">
    <property type="nucleotide sequence ID" value="NZ_JAJEQW010000017.1"/>
</dbReference>
<evidence type="ECO:0000313" key="2">
    <source>
        <dbReference type="EMBL" id="MCC2243184.1"/>
    </source>
</evidence>
<comment type="caution">
    <text evidence="2">The sequence shown here is derived from an EMBL/GenBank/DDBJ whole genome shotgun (WGS) entry which is preliminary data.</text>
</comment>